<dbReference type="InterPro" id="IPR007110">
    <property type="entry name" value="Ig-like_dom"/>
</dbReference>
<evidence type="ECO:0000313" key="3">
    <source>
        <dbReference type="EMBL" id="KAL1023226.1"/>
    </source>
</evidence>
<evidence type="ECO:0000313" key="4">
    <source>
        <dbReference type="Proteomes" id="UP001557470"/>
    </source>
</evidence>
<proteinExistence type="predicted"/>
<dbReference type="Pfam" id="PF07686">
    <property type="entry name" value="V-set"/>
    <property type="match status" value="1"/>
</dbReference>
<dbReference type="SUPFAM" id="SSF48726">
    <property type="entry name" value="Immunoglobulin"/>
    <property type="match status" value="1"/>
</dbReference>
<evidence type="ECO:0000259" key="2">
    <source>
        <dbReference type="PROSITE" id="PS50835"/>
    </source>
</evidence>
<sequence>MGGKARVMLYLLVIINGLHVGVYLGFSMERLSVKVGEDAMLECPLKCPLSTNCSKATVSWYKLSPGKTPELVLSYRLANTSRVIYGQGFYRNKFTVHTNFSRPVHQHQLLIHRSEENDLGVYYCGLSNGLKRNNS</sequence>
<organism evidence="3 4">
    <name type="scientific">Umbra pygmaea</name>
    <name type="common">Eastern mudminnow</name>
    <dbReference type="NCBI Taxonomy" id="75934"/>
    <lineage>
        <taxon>Eukaryota</taxon>
        <taxon>Metazoa</taxon>
        <taxon>Chordata</taxon>
        <taxon>Craniata</taxon>
        <taxon>Vertebrata</taxon>
        <taxon>Euteleostomi</taxon>
        <taxon>Actinopterygii</taxon>
        <taxon>Neopterygii</taxon>
        <taxon>Teleostei</taxon>
        <taxon>Protacanthopterygii</taxon>
        <taxon>Esociformes</taxon>
        <taxon>Umbridae</taxon>
        <taxon>Umbra</taxon>
    </lineage>
</organism>
<reference evidence="3 4" key="1">
    <citation type="submission" date="2024-06" db="EMBL/GenBank/DDBJ databases">
        <authorList>
            <person name="Pan Q."/>
            <person name="Wen M."/>
            <person name="Jouanno E."/>
            <person name="Zahm M."/>
            <person name="Klopp C."/>
            <person name="Cabau C."/>
            <person name="Louis A."/>
            <person name="Berthelot C."/>
            <person name="Parey E."/>
            <person name="Roest Crollius H."/>
            <person name="Montfort J."/>
            <person name="Robinson-Rechavi M."/>
            <person name="Bouchez O."/>
            <person name="Lampietro C."/>
            <person name="Lopez Roques C."/>
            <person name="Donnadieu C."/>
            <person name="Postlethwait J."/>
            <person name="Bobe J."/>
            <person name="Verreycken H."/>
            <person name="Guiguen Y."/>
        </authorList>
    </citation>
    <scope>NUCLEOTIDE SEQUENCE [LARGE SCALE GENOMIC DNA]</scope>
    <source>
        <strain evidence="3">Up_M1</strain>
        <tissue evidence="3">Testis</tissue>
    </source>
</reference>
<evidence type="ECO:0000256" key="1">
    <source>
        <dbReference type="SAM" id="Phobius"/>
    </source>
</evidence>
<dbReference type="PROSITE" id="PS50835">
    <property type="entry name" value="IG_LIKE"/>
    <property type="match status" value="1"/>
</dbReference>
<dbReference type="InterPro" id="IPR036179">
    <property type="entry name" value="Ig-like_dom_sf"/>
</dbReference>
<name>A0ABD0Y826_UMBPY</name>
<keyword evidence="4" id="KW-1185">Reference proteome</keyword>
<protein>
    <recommendedName>
        <fullName evidence="2">Ig-like domain-containing protein</fullName>
    </recommendedName>
</protein>
<dbReference type="InterPro" id="IPR013783">
    <property type="entry name" value="Ig-like_fold"/>
</dbReference>
<keyword evidence="1" id="KW-1133">Transmembrane helix</keyword>
<dbReference type="InterPro" id="IPR013106">
    <property type="entry name" value="Ig_V-set"/>
</dbReference>
<dbReference type="Gene3D" id="2.60.40.10">
    <property type="entry name" value="Immunoglobulins"/>
    <property type="match status" value="1"/>
</dbReference>
<dbReference type="Proteomes" id="UP001557470">
    <property type="component" value="Unassembled WGS sequence"/>
</dbReference>
<dbReference type="EMBL" id="JAGEUA010000001">
    <property type="protein sequence ID" value="KAL1023226.1"/>
    <property type="molecule type" value="Genomic_DNA"/>
</dbReference>
<keyword evidence="1" id="KW-0472">Membrane</keyword>
<keyword evidence="1" id="KW-0812">Transmembrane</keyword>
<dbReference type="AlphaFoldDB" id="A0ABD0Y826"/>
<comment type="caution">
    <text evidence="3">The sequence shown here is derived from an EMBL/GenBank/DDBJ whole genome shotgun (WGS) entry which is preliminary data.</text>
</comment>
<feature type="domain" description="Ig-like" evidence="2">
    <location>
        <begin position="36"/>
        <end position="135"/>
    </location>
</feature>
<accession>A0ABD0Y826</accession>
<feature type="transmembrane region" description="Helical" evidence="1">
    <location>
        <begin position="7"/>
        <end position="26"/>
    </location>
</feature>
<gene>
    <name evidence="3" type="ORF">UPYG_G00037960</name>
</gene>